<feature type="domain" description="RRM" evidence="10">
    <location>
        <begin position="29"/>
        <end position="107"/>
    </location>
</feature>
<dbReference type="InterPro" id="IPR034143">
    <property type="entry name" value="snRNP70_RRM"/>
</dbReference>
<dbReference type="Gene3D" id="3.30.70.330">
    <property type="match status" value="1"/>
</dbReference>
<dbReference type="InterPro" id="IPR012677">
    <property type="entry name" value="Nucleotide-bd_a/b_plait_sf"/>
</dbReference>
<dbReference type="InterPro" id="IPR051183">
    <property type="entry name" value="U1_U11-U12_snRNP_70-35kDa"/>
</dbReference>
<comment type="subcellular location">
    <subcellularLocation>
        <location evidence="1">Nucleus speckle</location>
    </subcellularLocation>
    <subcellularLocation>
        <location evidence="2">Nucleus</location>
        <location evidence="2">Nucleoplasm</location>
    </subcellularLocation>
</comment>
<dbReference type="Proteomes" id="UP000823749">
    <property type="component" value="Chromosome 7"/>
</dbReference>
<evidence type="ECO:0000313" key="12">
    <source>
        <dbReference type="Proteomes" id="UP000823749"/>
    </source>
</evidence>
<keyword evidence="8" id="KW-0175">Coiled coil</keyword>
<dbReference type="EMBL" id="JACTNZ010000007">
    <property type="protein sequence ID" value="KAG5540651.1"/>
    <property type="molecule type" value="Genomic_DNA"/>
</dbReference>
<evidence type="ECO:0000256" key="9">
    <source>
        <dbReference type="SAM" id="MobiDB-lite"/>
    </source>
</evidence>
<dbReference type="SUPFAM" id="SSF54928">
    <property type="entry name" value="RNA-binding domain, RBD"/>
    <property type="match status" value="1"/>
</dbReference>
<dbReference type="PANTHER" id="PTHR13952">
    <property type="entry name" value="U1 SMALL NUCLEAR RIBONUCLEOPROTEIN 70 KD"/>
    <property type="match status" value="1"/>
</dbReference>
<proteinExistence type="predicted"/>
<name>A0AAV6JHH4_9ERIC</name>
<evidence type="ECO:0000256" key="1">
    <source>
        <dbReference type="ARBA" id="ARBA00004324"/>
    </source>
</evidence>
<dbReference type="GO" id="GO:0003729">
    <property type="term" value="F:mRNA binding"/>
    <property type="evidence" value="ECO:0007669"/>
    <property type="project" value="TreeGrafter"/>
</dbReference>
<evidence type="ECO:0000256" key="5">
    <source>
        <dbReference type="ARBA" id="ARBA00023242"/>
    </source>
</evidence>
<dbReference type="GO" id="GO:0071011">
    <property type="term" value="C:precatalytic spliceosome"/>
    <property type="evidence" value="ECO:0007669"/>
    <property type="project" value="TreeGrafter"/>
</dbReference>
<dbReference type="SUPFAM" id="SSF57756">
    <property type="entry name" value="Retrovirus zinc finger-like domains"/>
    <property type="match status" value="1"/>
</dbReference>
<feature type="compositionally biased region" description="Acidic residues" evidence="9">
    <location>
        <begin position="311"/>
        <end position="320"/>
    </location>
</feature>
<evidence type="ECO:0000256" key="6">
    <source>
        <dbReference type="ARBA" id="ARBA00023274"/>
    </source>
</evidence>
<gene>
    <name evidence="11" type="ORF">RHGRI_020771</name>
</gene>
<dbReference type="FunFam" id="3.30.70.330:FF:001585">
    <property type="entry name" value="U1 small nuclear ribonucleoprotein 70 kDa"/>
    <property type="match status" value="1"/>
</dbReference>
<dbReference type="PANTHER" id="PTHR13952:SF5">
    <property type="entry name" value="U1 SMALL NUCLEAR RIBONUCLEOPROTEIN 70 KDA"/>
    <property type="match status" value="1"/>
</dbReference>
<evidence type="ECO:0000256" key="7">
    <source>
        <dbReference type="PROSITE-ProRule" id="PRU00176"/>
    </source>
</evidence>
<evidence type="ECO:0000256" key="8">
    <source>
        <dbReference type="SAM" id="Coils"/>
    </source>
</evidence>
<dbReference type="SMART" id="SM00360">
    <property type="entry name" value="RRM"/>
    <property type="match status" value="1"/>
</dbReference>
<feature type="compositionally biased region" description="Basic and acidic residues" evidence="9">
    <location>
        <begin position="135"/>
        <end position="180"/>
    </location>
</feature>
<dbReference type="GO" id="GO:0000398">
    <property type="term" value="P:mRNA splicing, via spliceosome"/>
    <property type="evidence" value="ECO:0007669"/>
    <property type="project" value="TreeGrafter"/>
</dbReference>
<dbReference type="PROSITE" id="PS50102">
    <property type="entry name" value="RRM"/>
    <property type="match status" value="1"/>
</dbReference>
<dbReference type="GO" id="GO:0071004">
    <property type="term" value="C:U2-type prespliceosome"/>
    <property type="evidence" value="ECO:0007669"/>
    <property type="project" value="TreeGrafter"/>
</dbReference>
<dbReference type="InterPro" id="IPR036875">
    <property type="entry name" value="Znf_CCHC_sf"/>
</dbReference>
<dbReference type="GO" id="GO:0030619">
    <property type="term" value="F:U1 snRNA binding"/>
    <property type="evidence" value="ECO:0007669"/>
    <property type="project" value="InterPro"/>
</dbReference>
<comment type="caution">
    <text evidence="11">The sequence shown here is derived from an EMBL/GenBank/DDBJ whole genome shotgun (WGS) entry which is preliminary data.</text>
</comment>
<dbReference type="GO" id="GO:0016607">
    <property type="term" value="C:nuclear speck"/>
    <property type="evidence" value="ECO:0007669"/>
    <property type="project" value="UniProtKB-SubCell"/>
</dbReference>
<evidence type="ECO:0000256" key="2">
    <source>
        <dbReference type="ARBA" id="ARBA00004642"/>
    </source>
</evidence>
<dbReference type="CDD" id="cd12236">
    <property type="entry name" value="RRM_snRNP70"/>
    <property type="match status" value="1"/>
</dbReference>
<keyword evidence="5" id="KW-0539">Nucleus</keyword>
<feature type="region of interest" description="Disordered" evidence="9">
    <location>
        <begin position="246"/>
        <end position="269"/>
    </location>
</feature>
<evidence type="ECO:0000256" key="4">
    <source>
        <dbReference type="ARBA" id="ARBA00022884"/>
    </source>
</evidence>
<organism evidence="11 12">
    <name type="scientific">Rhododendron griersonianum</name>
    <dbReference type="NCBI Taxonomy" id="479676"/>
    <lineage>
        <taxon>Eukaryota</taxon>
        <taxon>Viridiplantae</taxon>
        <taxon>Streptophyta</taxon>
        <taxon>Embryophyta</taxon>
        <taxon>Tracheophyta</taxon>
        <taxon>Spermatophyta</taxon>
        <taxon>Magnoliopsida</taxon>
        <taxon>eudicotyledons</taxon>
        <taxon>Gunneridae</taxon>
        <taxon>Pentapetalae</taxon>
        <taxon>asterids</taxon>
        <taxon>Ericales</taxon>
        <taxon>Ericaceae</taxon>
        <taxon>Ericoideae</taxon>
        <taxon>Rhodoreae</taxon>
        <taxon>Rhododendron</taxon>
    </lineage>
</organism>
<feature type="compositionally biased region" description="Polar residues" evidence="9">
    <location>
        <begin position="251"/>
        <end position="262"/>
    </location>
</feature>
<dbReference type="InterPro" id="IPR035979">
    <property type="entry name" value="RBD_domain_sf"/>
</dbReference>
<feature type="coiled-coil region" evidence="8">
    <location>
        <begin position="403"/>
        <end position="437"/>
    </location>
</feature>
<dbReference type="GO" id="GO:0005685">
    <property type="term" value="C:U1 snRNP"/>
    <property type="evidence" value="ECO:0007669"/>
    <property type="project" value="TreeGrafter"/>
</dbReference>
<dbReference type="AlphaFoldDB" id="A0AAV6JHH4"/>
<reference evidence="11" key="1">
    <citation type="submission" date="2020-08" db="EMBL/GenBank/DDBJ databases">
        <title>Plant Genome Project.</title>
        <authorList>
            <person name="Zhang R.-G."/>
        </authorList>
    </citation>
    <scope>NUCLEOTIDE SEQUENCE</scope>
    <source>
        <strain evidence="11">WSP0</strain>
        <tissue evidence="11">Leaf</tissue>
    </source>
</reference>
<dbReference type="GO" id="GO:0008270">
    <property type="term" value="F:zinc ion binding"/>
    <property type="evidence" value="ECO:0007669"/>
    <property type="project" value="InterPro"/>
</dbReference>
<dbReference type="InterPro" id="IPR000504">
    <property type="entry name" value="RRM_dom"/>
</dbReference>
<accession>A0AAV6JHH4</accession>
<keyword evidence="12" id="KW-1185">Reference proteome</keyword>
<sequence length="456" mass="52302">MGFEALIPYNDIAKDDPNNDPNICGDPYKTLFVARLNYETSESKVKREFEAYCPIKRVRLVTNKETNKPRGYAFIEYMHTRDMKAKYKQADGKKLDNRRVLVDIEQVSFGELFVDTVSGSNHLMFREIQQSGRPSRPEESGVRDEWQGYRELEKSRERGREQEREKSRERSHDRPRDRDHRCKKKVNHLSNFKPSKSTSKSSTGIAFKSTHEDTSETCEDDDDLSDEELAKFAKKFRKFFRRKNDLGKSYKPSSSLERNTLGNDDKRASFDKSRKPLGIQCHKCHGFGHIQSECANTLKEKMKKGLKVIWDDDSGDDDSESGFQIGGEGNSSASVATVDSPVSPKLLSVSYSSSLESIESDKSSVEVKIAKNVEIEGEKCERESIHEAYDLMYQEFMKQGKRKNELETSLKIVEKEKMSLREDITNTSQELDELKKGGILPCVEMTSTSRELTKPR</sequence>
<feature type="region of interest" description="Disordered" evidence="9">
    <location>
        <begin position="128"/>
        <end position="222"/>
    </location>
</feature>
<feature type="region of interest" description="Disordered" evidence="9">
    <location>
        <begin position="310"/>
        <end position="338"/>
    </location>
</feature>
<keyword evidence="4 7" id="KW-0694">RNA-binding</keyword>
<evidence type="ECO:0000313" key="11">
    <source>
        <dbReference type="EMBL" id="KAG5540651.1"/>
    </source>
</evidence>
<dbReference type="Pfam" id="PF00076">
    <property type="entry name" value="RRM_1"/>
    <property type="match status" value="1"/>
</dbReference>
<keyword evidence="6" id="KW-0687">Ribonucleoprotein</keyword>
<protein>
    <recommendedName>
        <fullName evidence="3">U1 small nuclear ribonucleoprotein 70 kDa</fullName>
    </recommendedName>
</protein>
<evidence type="ECO:0000259" key="10">
    <source>
        <dbReference type="PROSITE" id="PS50102"/>
    </source>
</evidence>
<evidence type="ECO:0000256" key="3">
    <source>
        <dbReference type="ARBA" id="ARBA00016996"/>
    </source>
</evidence>